<comment type="catalytic activity">
    <reaction evidence="9 11">
        <text>(6S)-NADHX + ADP = AMP + phosphate + NADH + H(+)</text>
        <dbReference type="Rhea" id="RHEA:32223"/>
        <dbReference type="ChEBI" id="CHEBI:15378"/>
        <dbReference type="ChEBI" id="CHEBI:43474"/>
        <dbReference type="ChEBI" id="CHEBI:57945"/>
        <dbReference type="ChEBI" id="CHEBI:64074"/>
        <dbReference type="ChEBI" id="CHEBI:456215"/>
        <dbReference type="ChEBI" id="CHEBI:456216"/>
        <dbReference type="EC" id="4.2.1.136"/>
    </reaction>
</comment>
<evidence type="ECO:0000256" key="5">
    <source>
        <dbReference type="ARBA" id="ARBA00022857"/>
    </source>
</evidence>
<comment type="catalytic activity">
    <reaction evidence="12">
        <text>(6R)-NADHX = (6S)-NADHX</text>
        <dbReference type="Rhea" id="RHEA:32215"/>
        <dbReference type="ChEBI" id="CHEBI:64074"/>
        <dbReference type="ChEBI" id="CHEBI:64075"/>
        <dbReference type="EC" id="5.1.99.6"/>
    </reaction>
</comment>
<evidence type="ECO:0000256" key="10">
    <source>
        <dbReference type="ARBA" id="ARBA00049209"/>
    </source>
</evidence>
<accession>A0A086ZJK5</accession>
<comment type="function">
    <text evidence="12">Catalyzes the epimerization of the S- and R-forms of NAD(P)HX, a damaged form of NAD(P)H that is a result of enzymatic or heat-dependent hydration. This is a prerequisite for the S-specific NAD(P)H-hydrate dehydratase to allow the repair of both epimers of NAD(P)HX.</text>
</comment>
<reference evidence="16 17" key="1">
    <citation type="submission" date="2014-03" db="EMBL/GenBank/DDBJ databases">
        <title>Genomics of Bifidobacteria.</title>
        <authorList>
            <person name="Ventura M."/>
            <person name="Milani C."/>
            <person name="Lugli G.A."/>
        </authorList>
    </citation>
    <scope>NUCLEOTIDE SEQUENCE [LARGE SCALE GENOMIC DNA]</scope>
    <source>
        <strain evidence="16 17">DSM 22767</strain>
    </source>
</reference>
<keyword evidence="17" id="KW-1185">Reference proteome</keyword>
<comment type="subunit">
    <text evidence="11">Homotetramer.</text>
</comment>
<evidence type="ECO:0000256" key="2">
    <source>
        <dbReference type="ARBA" id="ARBA00009524"/>
    </source>
</evidence>
<keyword evidence="16" id="KW-0418">Kinase</keyword>
<dbReference type="Gene3D" id="3.40.1190.20">
    <property type="match status" value="1"/>
</dbReference>
<dbReference type="SUPFAM" id="SSF53613">
    <property type="entry name" value="Ribokinase-like"/>
    <property type="match status" value="1"/>
</dbReference>
<evidence type="ECO:0000313" key="17">
    <source>
        <dbReference type="Proteomes" id="UP000029096"/>
    </source>
</evidence>
<comment type="function">
    <text evidence="8">Bifunctional enzyme that catalyzes the epimerization of the S- and R-forms of NAD(P)HX and the dehydration of the S-form of NAD(P)HX at the expense of ADP, which is converted to AMP. This allows the repair of both epimers of NAD(P)HX, a damaged form of NAD(P)H that is a result of enzymatic or heat-dependent hydration.</text>
</comment>
<feature type="binding site" evidence="12">
    <location>
        <position position="203"/>
    </location>
    <ligand>
        <name>K(+)</name>
        <dbReference type="ChEBI" id="CHEBI:29103"/>
    </ligand>
</feature>
<dbReference type="HAMAP" id="MF_01965">
    <property type="entry name" value="NADHX_dehydratase"/>
    <property type="match status" value="1"/>
</dbReference>
<dbReference type="AlphaFoldDB" id="A0A086ZJK5"/>
<feature type="region of interest" description="Disordered" evidence="13">
    <location>
        <begin position="507"/>
        <end position="527"/>
    </location>
</feature>
<organism evidence="16 17">
    <name type="scientific">Bifidobacterium bohemicum DSM 22767</name>
    <dbReference type="NCBI Taxonomy" id="1437606"/>
    <lineage>
        <taxon>Bacteria</taxon>
        <taxon>Bacillati</taxon>
        <taxon>Actinomycetota</taxon>
        <taxon>Actinomycetes</taxon>
        <taxon>Bifidobacteriales</taxon>
        <taxon>Bifidobacteriaceae</taxon>
        <taxon>Bifidobacterium</taxon>
    </lineage>
</organism>
<dbReference type="RefSeq" id="WP_033520232.1">
    <property type="nucleotide sequence ID" value="NZ_JDUS01000001.1"/>
</dbReference>
<evidence type="ECO:0000313" key="16">
    <source>
        <dbReference type="EMBL" id="KFI46705.1"/>
    </source>
</evidence>
<evidence type="ECO:0000256" key="6">
    <source>
        <dbReference type="ARBA" id="ARBA00023027"/>
    </source>
</evidence>
<comment type="catalytic activity">
    <reaction evidence="12">
        <text>(6R)-NADPHX = (6S)-NADPHX</text>
        <dbReference type="Rhea" id="RHEA:32227"/>
        <dbReference type="ChEBI" id="CHEBI:64076"/>
        <dbReference type="ChEBI" id="CHEBI:64077"/>
        <dbReference type="EC" id="5.1.99.6"/>
    </reaction>
</comment>
<feature type="binding site" evidence="12">
    <location>
        <begin position="74"/>
        <end position="78"/>
    </location>
    <ligand>
        <name>(6S)-NADPHX</name>
        <dbReference type="ChEBI" id="CHEBI:64076"/>
    </ligand>
</feature>
<evidence type="ECO:0000256" key="4">
    <source>
        <dbReference type="ARBA" id="ARBA00022840"/>
    </source>
</evidence>
<evidence type="ECO:0000256" key="3">
    <source>
        <dbReference type="ARBA" id="ARBA00022741"/>
    </source>
</evidence>
<keyword evidence="16" id="KW-0808">Transferase</keyword>
<keyword evidence="6 11" id="KW-0520">NAD</keyword>
<keyword evidence="12" id="KW-0630">Potassium</keyword>
<dbReference type="PROSITE" id="PS01050">
    <property type="entry name" value="YJEF_C_2"/>
    <property type="match status" value="1"/>
</dbReference>
<comment type="function">
    <text evidence="11">Catalyzes the dehydration of the S-form of NAD(P)HX at the expense of ADP, which is converted to AMP. Together with NAD(P)HX epimerase, which catalyzes the epimerization of the S- and R-forms, the enzyme allows the repair of both epimers of NAD(P)HX, a damaged form of NAD(P)H that is a result of enzymatic or heat-dependent hydration.</text>
</comment>
<evidence type="ECO:0000256" key="11">
    <source>
        <dbReference type="HAMAP-Rule" id="MF_01965"/>
    </source>
</evidence>
<dbReference type="Gene3D" id="3.40.50.10260">
    <property type="entry name" value="YjeF N-terminal domain"/>
    <property type="match status" value="1"/>
</dbReference>
<evidence type="ECO:0000256" key="12">
    <source>
        <dbReference type="HAMAP-Rule" id="MF_01966"/>
    </source>
</evidence>
<dbReference type="EC" id="5.1.99.6" evidence="12"/>
<dbReference type="Proteomes" id="UP000029096">
    <property type="component" value="Unassembled WGS sequence"/>
</dbReference>
<proteinExistence type="inferred from homology"/>
<feature type="binding site" evidence="11">
    <location>
        <position position="299"/>
    </location>
    <ligand>
        <name>(6S)-NADPHX</name>
        <dbReference type="ChEBI" id="CHEBI:64076"/>
    </ligand>
</feature>
<feature type="compositionally biased region" description="Basic and acidic residues" evidence="13">
    <location>
        <begin position="393"/>
        <end position="402"/>
    </location>
</feature>
<dbReference type="InterPro" id="IPR036652">
    <property type="entry name" value="YjeF_N_dom_sf"/>
</dbReference>
<dbReference type="PROSITE" id="PS51383">
    <property type="entry name" value="YJEF_C_3"/>
    <property type="match status" value="1"/>
</dbReference>
<dbReference type="HAMAP" id="MF_01966">
    <property type="entry name" value="NADHX_epimerase"/>
    <property type="match status" value="1"/>
</dbReference>
<dbReference type="PANTHER" id="PTHR12592">
    <property type="entry name" value="ATP-DEPENDENT (S)-NAD(P)H-HYDRATE DEHYDRATASE FAMILY MEMBER"/>
    <property type="match status" value="1"/>
</dbReference>
<dbReference type="GO" id="GO:0046872">
    <property type="term" value="F:metal ion binding"/>
    <property type="evidence" value="ECO:0007669"/>
    <property type="project" value="UniProtKB-KW"/>
</dbReference>
<dbReference type="GO" id="GO:0052856">
    <property type="term" value="F:NAD(P)HX epimerase activity"/>
    <property type="evidence" value="ECO:0007669"/>
    <property type="project" value="UniProtKB-UniRule"/>
</dbReference>
<comment type="caution">
    <text evidence="16">The sequence shown here is derived from an EMBL/GenBank/DDBJ whole genome shotgun (WGS) entry which is preliminary data.</text>
</comment>
<keyword evidence="12" id="KW-0479">Metal-binding</keyword>
<keyword evidence="5 11" id="KW-0521">NADP</keyword>
<feature type="binding site" evidence="11">
    <location>
        <begin position="489"/>
        <end position="493"/>
    </location>
    <ligand>
        <name>AMP</name>
        <dbReference type="ChEBI" id="CHEBI:456215"/>
    </ligand>
</feature>
<dbReference type="GO" id="GO:0052855">
    <property type="term" value="F:ADP-dependent NAD(P)H-hydrate dehydratase activity"/>
    <property type="evidence" value="ECO:0007669"/>
    <property type="project" value="UniProtKB-UniRule"/>
</dbReference>
<feature type="binding site" evidence="12">
    <location>
        <position position="75"/>
    </location>
    <ligand>
        <name>K(+)</name>
        <dbReference type="ChEBI" id="CHEBI:29103"/>
    </ligand>
</feature>
<feature type="binding site" evidence="11">
    <location>
        <position position="551"/>
    </location>
    <ligand>
        <name>AMP</name>
        <dbReference type="ChEBI" id="CHEBI:456215"/>
    </ligand>
</feature>
<comment type="cofactor">
    <cofactor evidence="11">
        <name>Mg(2+)</name>
        <dbReference type="ChEBI" id="CHEBI:18420"/>
    </cofactor>
</comment>
<protein>
    <recommendedName>
        <fullName evidence="11 12">Multifunctional fusion protein</fullName>
    </recommendedName>
    <domain>
        <recommendedName>
            <fullName evidence="11">ADP-dependent (S)-NAD(P)H-hydrate dehydratase</fullName>
            <ecNumber evidence="11">4.2.1.136</ecNumber>
        </recommendedName>
        <alternativeName>
            <fullName evidence="11">ADP-dependent NAD(P)HX dehydratase</fullName>
        </alternativeName>
    </domain>
    <domain>
        <recommendedName>
            <fullName evidence="12">NAD(P)H-hydrate epimerase</fullName>
            <ecNumber evidence="12">5.1.99.6</ecNumber>
        </recommendedName>
        <alternativeName>
            <fullName evidence="12">NAD(P)HX epimerase</fullName>
        </alternativeName>
    </domain>
</protein>
<dbReference type="CDD" id="cd01171">
    <property type="entry name" value="YXKO-related"/>
    <property type="match status" value="1"/>
</dbReference>
<feature type="binding site" evidence="11">
    <location>
        <position position="349"/>
    </location>
    <ligand>
        <name>(6S)-NADPHX</name>
        <dbReference type="ChEBI" id="CHEBI:64076"/>
    </ligand>
</feature>
<comment type="cofactor">
    <cofactor evidence="12">
        <name>K(+)</name>
        <dbReference type="ChEBI" id="CHEBI:29103"/>
    </cofactor>
    <text evidence="12">Binds 1 potassium ion per subunit.</text>
</comment>
<dbReference type="InterPro" id="IPR004443">
    <property type="entry name" value="YjeF_N_dom"/>
</dbReference>
<dbReference type="PANTHER" id="PTHR12592:SF0">
    <property type="entry name" value="ATP-DEPENDENT (S)-NAD(P)H-HYDRATE DEHYDRATASE"/>
    <property type="match status" value="1"/>
</dbReference>
<dbReference type="InterPro" id="IPR029056">
    <property type="entry name" value="Ribokinase-like"/>
</dbReference>
<keyword evidence="4 11" id="KW-0067">ATP-binding</keyword>
<evidence type="ECO:0000256" key="8">
    <source>
        <dbReference type="ARBA" id="ARBA00025153"/>
    </source>
</evidence>
<dbReference type="OrthoDB" id="9806925at2"/>
<comment type="similarity">
    <text evidence="11">Belongs to the NnrD/CARKD family.</text>
</comment>
<dbReference type="eggNOG" id="COG0062">
    <property type="taxonomic scope" value="Bacteria"/>
</dbReference>
<dbReference type="Pfam" id="PF03853">
    <property type="entry name" value="YjeF_N"/>
    <property type="match status" value="1"/>
</dbReference>
<dbReference type="EC" id="4.2.1.136" evidence="11"/>
<dbReference type="InterPro" id="IPR000631">
    <property type="entry name" value="CARKD"/>
</dbReference>
<feature type="binding site" evidence="12">
    <location>
        <begin position="161"/>
        <end position="167"/>
    </location>
    <ligand>
        <name>(6S)-NADPHX</name>
        <dbReference type="ChEBI" id="CHEBI:64076"/>
    </ligand>
</feature>
<feature type="binding site" evidence="11">
    <location>
        <position position="447"/>
    </location>
    <ligand>
        <name>(6S)-NADPHX</name>
        <dbReference type="ChEBI" id="CHEBI:64076"/>
    </ligand>
</feature>
<name>A0A086ZJK5_9BIFI</name>
<feature type="binding site" evidence="11">
    <location>
        <position position="552"/>
    </location>
    <ligand>
        <name>(6S)-NADPHX</name>
        <dbReference type="ChEBI" id="CHEBI:64076"/>
    </ligand>
</feature>
<evidence type="ECO:0000256" key="7">
    <source>
        <dbReference type="ARBA" id="ARBA00023239"/>
    </source>
</evidence>
<keyword evidence="12" id="KW-0413">Isomerase</keyword>
<keyword evidence="3 11" id="KW-0547">Nucleotide-binding</keyword>
<dbReference type="EMBL" id="JGYP01000001">
    <property type="protein sequence ID" value="KFI46705.1"/>
    <property type="molecule type" value="Genomic_DNA"/>
</dbReference>
<dbReference type="eggNOG" id="COG0063">
    <property type="taxonomic scope" value="Bacteria"/>
</dbReference>
<feature type="domain" description="YjeF C-terminal" evidence="14">
    <location>
        <begin position="264"/>
        <end position="640"/>
    </location>
</feature>
<gene>
    <name evidence="12" type="primary">nnrE</name>
    <name evidence="11" type="synonym">nnrD</name>
    <name evidence="16" type="ORF">BBOH_0177</name>
</gene>
<dbReference type="PROSITE" id="PS51385">
    <property type="entry name" value="YJEF_N"/>
    <property type="match status" value="1"/>
</dbReference>
<comment type="caution">
    <text evidence="12">Lacks conserved residue(s) required for the propagation of feature annotation.</text>
</comment>
<dbReference type="Pfam" id="PF01256">
    <property type="entry name" value="Carb_kinase"/>
    <property type="match status" value="2"/>
</dbReference>
<dbReference type="GO" id="GO:0016301">
    <property type="term" value="F:kinase activity"/>
    <property type="evidence" value="ECO:0007669"/>
    <property type="project" value="UniProtKB-KW"/>
</dbReference>
<dbReference type="SUPFAM" id="SSF64153">
    <property type="entry name" value="YjeF N-terminal domain-like"/>
    <property type="match status" value="1"/>
</dbReference>
<evidence type="ECO:0000256" key="1">
    <source>
        <dbReference type="ARBA" id="ARBA00006001"/>
    </source>
</evidence>
<feature type="binding site" evidence="12">
    <location>
        <position position="200"/>
    </location>
    <ligand>
        <name>(6S)-NADPHX</name>
        <dbReference type="ChEBI" id="CHEBI:64076"/>
    </ligand>
</feature>
<feature type="binding site" evidence="12">
    <location>
        <position position="157"/>
    </location>
    <ligand>
        <name>K(+)</name>
        <dbReference type="ChEBI" id="CHEBI:29103"/>
    </ligand>
</feature>
<comment type="similarity">
    <text evidence="1">In the N-terminal section; belongs to the NnrE/AIBP family.</text>
</comment>
<evidence type="ECO:0000259" key="14">
    <source>
        <dbReference type="PROSITE" id="PS51383"/>
    </source>
</evidence>
<evidence type="ECO:0000256" key="9">
    <source>
        <dbReference type="ARBA" id="ARBA00048238"/>
    </source>
</evidence>
<evidence type="ECO:0000256" key="13">
    <source>
        <dbReference type="SAM" id="MobiDB-lite"/>
    </source>
</evidence>
<dbReference type="GO" id="GO:0110051">
    <property type="term" value="P:metabolite repair"/>
    <property type="evidence" value="ECO:0007669"/>
    <property type="project" value="TreeGrafter"/>
</dbReference>
<feature type="compositionally biased region" description="Polar residues" evidence="13">
    <location>
        <begin position="403"/>
        <end position="415"/>
    </location>
</feature>
<dbReference type="GO" id="GO:0046496">
    <property type="term" value="P:nicotinamide nucleotide metabolic process"/>
    <property type="evidence" value="ECO:0007669"/>
    <property type="project" value="UniProtKB-UniRule"/>
</dbReference>
<comment type="similarity">
    <text evidence="2">In the C-terminal section; belongs to the NnrD/CARKD family.</text>
</comment>
<dbReference type="GO" id="GO:0005524">
    <property type="term" value="F:ATP binding"/>
    <property type="evidence" value="ECO:0007669"/>
    <property type="project" value="UniProtKB-KW"/>
</dbReference>
<sequence length="643" mass="66539">MGKTTDGMERSKALRLCAYRAETVRSMERPLLERGVPLMRMAASATAQVTAQLLEDSGIDVIGGRVSLLAGAGDNGGDGLFAAAALARAGAEVTVIAVGKSLHPAGLIALTRSGGKLLILDPGATMTPELRGFGAGEAGERLRAAIEIVAKSDVLLDAMTGIGVTGALRGLAATMAHEICSNIRQANENGARAPLVIAIDTPSGIGVDDGTIPGDVIDADATVMFGAMKPCAMLPPASFACGQVTLVDFGFDLTGRPPAVSAMNQARTRTMLRRPKTADSKYSRGVAGLITGSTHYPGAAVLSVEAAMHSNTGMVRYLGPAIASGMVLDKAPEVVLGKGRVQAWAVGSGVPANSSSAAHDEDGHTDGQREAIATLLAHYALPDWTDGTPSDDGVEHPDHLDNFNDSDTTPHHMSNQDPWSMPPICVDAGALDLLPQRVPPQVIITPHAAELARLLTNRGQAVTTDDITDRPWHWATRAHKLTGATVLLKGAITIVVGEDSVTNADVIDTQNDGSNDTTRRDTDTGIDADSDHTITVVSGSGPAWLSTAGSGDVLAGLMSGVLAQQPEGALQRNPGSAVQAAATSAFVHGIAAAEASESDCCGWRPPYIYDSSEPAQHRKTGHPIVASDVIGQLPHVFGMLLNV</sequence>
<keyword evidence="7 11" id="KW-0456">Lyase</keyword>
<feature type="domain" description="YjeF N-terminal" evidence="15">
    <location>
        <begin position="24"/>
        <end position="257"/>
    </location>
</feature>
<dbReference type="STRING" id="1437606.BBOH_0177"/>
<comment type="catalytic activity">
    <reaction evidence="10 11">
        <text>(6S)-NADPHX + ADP = AMP + phosphate + NADPH + H(+)</text>
        <dbReference type="Rhea" id="RHEA:32235"/>
        <dbReference type="ChEBI" id="CHEBI:15378"/>
        <dbReference type="ChEBI" id="CHEBI:43474"/>
        <dbReference type="ChEBI" id="CHEBI:57783"/>
        <dbReference type="ChEBI" id="CHEBI:64076"/>
        <dbReference type="ChEBI" id="CHEBI:456215"/>
        <dbReference type="ChEBI" id="CHEBI:456216"/>
        <dbReference type="EC" id="4.2.1.136"/>
    </reaction>
</comment>
<dbReference type="InterPro" id="IPR017953">
    <property type="entry name" value="Carbohydrate_kinase_pred_CS"/>
</dbReference>
<comment type="similarity">
    <text evidence="12">Belongs to the NnrE/AIBP family.</text>
</comment>
<feature type="region of interest" description="Disordered" evidence="13">
    <location>
        <begin position="386"/>
        <end position="415"/>
    </location>
</feature>
<evidence type="ECO:0000259" key="15">
    <source>
        <dbReference type="PROSITE" id="PS51385"/>
    </source>
</evidence>